<evidence type="ECO:0000313" key="4">
    <source>
        <dbReference type="Proteomes" id="UP000297535"/>
    </source>
</evidence>
<dbReference type="Pfam" id="PF01557">
    <property type="entry name" value="FAA_hydrolase"/>
    <property type="match status" value="1"/>
</dbReference>
<dbReference type="OrthoDB" id="9792137at2"/>
<comment type="caution">
    <text evidence="3">The sequence shown here is derived from an EMBL/GenBank/DDBJ whole genome shotgun (WGS) entry which is preliminary data.</text>
</comment>
<keyword evidence="4" id="KW-1185">Reference proteome</keyword>
<accession>A0A4Z0NN32</accession>
<evidence type="ECO:0000256" key="1">
    <source>
        <dbReference type="ARBA" id="ARBA00023239"/>
    </source>
</evidence>
<dbReference type="GO" id="GO:0008684">
    <property type="term" value="F:2-oxopent-4-enoate hydratase activity"/>
    <property type="evidence" value="ECO:0007669"/>
    <property type="project" value="TreeGrafter"/>
</dbReference>
<dbReference type="GO" id="GO:0018817">
    <property type="term" value="F:2-oxo-hept-3-ene-1,7-dioate hydratase activity"/>
    <property type="evidence" value="ECO:0007669"/>
    <property type="project" value="InterPro"/>
</dbReference>
<evidence type="ECO:0000259" key="2">
    <source>
        <dbReference type="Pfam" id="PF01557"/>
    </source>
</evidence>
<feature type="domain" description="Fumarylacetoacetase-like C-terminal" evidence="2">
    <location>
        <begin position="99"/>
        <end position="265"/>
    </location>
</feature>
<keyword evidence="1" id="KW-0456">Lyase</keyword>
<gene>
    <name evidence="3" type="primary">hpaH</name>
    <name evidence="3" type="ORF">EU555_21690</name>
</gene>
<dbReference type="GO" id="GO:0005737">
    <property type="term" value="C:cytoplasm"/>
    <property type="evidence" value="ECO:0007669"/>
    <property type="project" value="TreeGrafter"/>
</dbReference>
<reference evidence="3 4" key="1">
    <citation type="submission" date="2019-04" db="EMBL/GenBank/DDBJ databases">
        <authorList>
            <person name="Feng G."/>
            <person name="Zhu H."/>
        </authorList>
    </citation>
    <scope>NUCLEOTIDE SEQUENCE [LARGE SCALE GENOMIC DNA]</scope>
    <source>
        <strain evidence="3 4">6HR-1</strain>
    </source>
</reference>
<organism evidence="3 4">
    <name type="scientific">Methylobacterium nonmethylotrophicum</name>
    <dbReference type="NCBI Taxonomy" id="1141884"/>
    <lineage>
        <taxon>Bacteria</taxon>
        <taxon>Pseudomonadati</taxon>
        <taxon>Pseudomonadota</taxon>
        <taxon>Alphaproteobacteria</taxon>
        <taxon>Hyphomicrobiales</taxon>
        <taxon>Methylobacteriaceae</taxon>
        <taxon>Methylobacterium</taxon>
    </lineage>
</organism>
<sequence>MLDDAVEAFAQSLFEAERDRRQTRALSILHPEATLDDAYRVQEAFVARKVAAGGRIRGHKIGLTSRAMQAAVGIDQPDSGYILDDMVFPDGGVVPGGRFIGLRVEAELAFVLGRDLSGADCTLFDVLDATAYVTPALEILDTRIFRADPETGAGRRVVDTVADNAANAGIVTGGRPFRPGDHDLRWIGAICAKNGAVEETGLAAGVLNNPASAVAWLVKRFAGQGRGLKAGEIVLAGSFIRPIEIGPGDTITADYGPFGTVSCHVG</sequence>
<dbReference type="NCBIfam" id="TIGR02312">
    <property type="entry name" value="HpaH"/>
    <property type="match status" value="1"/>
</dbReference>
<dbReference type="InterPro" id="IPR036663">
    <property type="entry name" value="Fumarylacetoacetase_C_sf"/>
</dbReference>
<dbReference type="Gene3D" id="3.90.850.10">
    <property type="entry name" value="Fumarylacetoacetase-like, C-terminal domain"/>
    <property type="match status" value="1"/>
</dbReference>
<dbReference type="PANTHER" id="PTHR30143:SF0">
    <property type="entry name" value="2-KETO-4-PENTENOATE HYDRATASE"/>
    <property type="match status" value="1"/>
</dbReference>
<evidence type="ECO:0000313" key="3">
    <source>
        <dbReference type="EMBL" id="TGD96988.1"/>
    </source>
</evidence>
<name>A0A4Z0NN32_9HYPH</name>
<dbReference type="AlphaFoldDB" id="A0A4Z0NN32"/>
<dbReference type="EMBL" id="SRLB01000016">
    <property type="protein sequence ID" value="TGD96988.1"/>
    <property type="molecule type" value="Genomic_DNA"/>
</dbReference>
<dbReference type="RefSeq" id="WP_135417312.1">
    <property type="nucleotide sequence ID" value="NZ_SRLB01000016.1"/>
</dbReference>
<dbReference type="PANTHER" id="PTHR30143">
    <property type="entry name" value="ACID HYDRATASE"/>
    <property type="match status" value="1"/>
</dbReference>
<dbReference type="InterPro" id="IPR012690">
    <property type="entry name" value="HpcG"/>
</dbReference>
<proteinExistence type="predicted"/>
<dbReference type="InterPro" id="IPR011234">
    <property type="entry name" value="Fumarylacetoacetase-like_C"/>
</dbReference>
<protein>
    <submittedName>
        <fullName evidence="3">2-oxo-hepta-3-ene-1,7-dioic acid hydratase</fullName>
    </submittedName>
</protein>
<dbReference type="Proteomes" id="UP000297535">
    <property type="component" value="Unassembled WGS sequence"/>
</dbReference>
<dbReference type="SUPFAM" id="SSF56529">
    <property type="entry name" value="FAH"/>
    <property type="match status" value="1"/>
</dbReference>
<dbReference type="InterPro" id="IPR050772">
    <property type="entry name" value="Hydratase-Decarb/MhpD_sf"/>
</dbReference>